<dbReference type="Pfam" id="PF13489">
    <property type="entry name" value="Methyltransf_23"/>
    <property type="match status" value="1"/>
</dbReference>
<dbReference type="CDD" id="cd02440">
    <property type="entry name" value="AdoMet_MTases"/>
    <property type="match status" value="1"/>
</dbReference>
<dbReference type="Proteomes" id="UP000190188">
    <property type="component" value="Unassembled WGS sequence"/>
</dbReference>
<protein>
    <recommendedName>
        <fullName evidence="3">SAM-dependent methyltransferase</fullName>
    </recommendedName>
</protein>
<dbReference type="Gene3D" id="2.20.25.110">
    <property type="entry name" value="S-adenosyl-L-methionine-dependent methyltransferases"/>
    <property type="match status" value="1"/>
</dbReference>
<dbReference type="InterPro" id="IPR029063">
    <property type="entry name" value="SAM-dependent_MTases_sf"/>
</dbReference>
<evidence type="ECO:0008006" key="3">
    <source>
        <dbReference type="Google" id="ProtNLM"/>
    </source>
</evidence>
<dbReference type="RefSeq" id="WP_078498303.1">
    <property type="nucleotide sequence ID" value="NZ_MSZX01000003.1"/>
</dbReference>
<dbReference type="AlphaFoldDB" id="A0A1T2XHL0"/>
<evidence type="ECO:0000313" key="2">
    <source>
        <dbReference type="Proteomes" id="UP000190188"/>
    </source>
</evidence>
<dbReference type="Gene3D" id="3.40.50.150">
    <property type="entry name" value="Vaccinia Virus protein VP39"/>
    <property type="match status" value="1"/>
</dbReference>
<dbReference type="OrthoDB" id="9791837at2"/>
<dbReference type="STRING" id="1324314.BVG16_09465"/>
<proteinExistence type="predicted"/>
<gene>
    <name evidence="1" type="ORF">BVG16_09465</name>
</gene>
<comment type="caution">
    <text evidence="1">The sequence shown here is derived from an EMBL/GenBank/DDBJ whole genome shotgun (WGS) entry which is preliminary data.</text>
</comment>
<dbReference type="EMBL" id="MSZX01000003">
    <property type="protein sequence ID" value="OPA79305.1"/>
    <property type="molecule type" value="Genomic_DNA"/>
</dbReference>
<evidence type="ECO:0000313" key="1">
    <source>
        <dbReference type="EMBL" id="OPA79305.1"/>
    </source>
</evidence>
<reference evidence="1 2" key="1">
    <citation type="submission" date="2017-01" db="EMBL/GenBank/DDBJ databases">
        <title>Genome analysis of Paenibacillus selenitrireducens ES3-24.</title>
        <authorList>
            <person name="Xu D."/>
            <person name="Yao R."/>
            <person name="Zheng S."/>
        </authorList>
    </citation>
    <scope>NUCLEOTIDE SEQUENCE [LARGE SCALE GENOMIC DNA]</scope>
    <source>
        <strain evidence="1 2">ES3-24</strain>
    </source>
</reference>
<organism evidence="1 2">
    <name type="scientific">Paenibacillus selenitireducens</name>
    <dbReference type="NCBI Taxonomy" id="1324314"/>
    <lineage>
        <taxon>Bacteria</taxon>
        <taxon>Bacillati</taxon>
        <taxon>Bacillota</taxon>
        <taxon>Bacilli</taxon>
        <taxon>Bacillales</taxon>
        <taxon>Paenibacillaceae</taxon>
        <taxon>Paenibacillus</taxon>
    </lineage>
</organism>
<name>A0A1T2XHL0_9BACL</name>
<sequence>MTFYETLTPYYDQIFPANPIQLHFLSTTFAQKGRLLDVGAGTGNMAAALVEQGFTVLAAEPERMMAEQIMKKAEKSDKLTVSTLPMQQIEDVGEAFDGIYCVGNTLVHLNDMAEIQDFLHTAYSQLNDHGKLVIQIVNYEKVLLHQDFKFPVMTRETFQFERSYALADDKILFTTTLTADGERLSNTIPLYPATAEQLRPVLQSCGFASVATCGNFDAEPYSSAASPALIIVANKSSI</sequence>
<dbReference type="SUPFAM" id="SSF53335">
    <property type="entry name" value="S-adenosyl-L-methionine-dependent methyltransferases"/>
    <property type="match status" value="1"/>
</dbReference>
<keyword evidence="2" id="KW-1185">Reference proteome</keyword>
<accession>A0A1T2XHL0</accession>